<dbReference type="Proteomes" id="UP000007524">
    <property type="component" value="Segment"/>
</dbReference>
<organism evidence="1 2">
    <name type="scientific">Klebsiella phage vB_KleM_RaK2</name>
    <dbReference type="NCBI Taxonomy" id="1147094"/>
    <lineage>
        <taxon>Viruses</taxon>
        <taxon>Duplodnaviria</taxon>
        <taxon>Heunggongvirae</taxon>
        <taxon>Uroviricota</taxon>
        <taxon>Caudoviricetes</taxon>
        <taxon>Alcyoneusvirus</taxon>
        <taxon>Alcyoneusvirus RaK2</taxon>
    </lineage>
</organism>
<dbReference type="EMBL" id="JQ513383">
    <property type="protein sequence ID" value="AFA44634.1"/>
    <property type="molecule type" value="Genomic_DNA"/>
</dbReference>
<dbReference type="GeneID" id="14012949"/>
<gene>
    <name evidence="1" type="ORF">RaK2_00361</name>
</gene>
<reference evidence="1 2" key="1">
    <citation type="journal article" date="2012" name="J. Virol.">
        <title>Genome of Klebsiella sp.-Infecting Bacteriophage vB_KleM_RaK2.</title>
        <authorList>
            <person name="Simoliunas E."/>
            <person name="Kaliniene L."/>
            <person name="Truncaite L."/>
            <person name="Klausa V."/>
            <person name="Zajanckauskaite A."/>
            <person name="Meskys R."/>
        </authorList>
    </citation>
    <scope>NUCLEOTIDE SEQUENCE [LARGE SCALE GENOMIC DNA]</scope>
</reference>
<evidence type="ECO:0000313" key="1">
    <source>
        <dbReference type="EMBL" id="AFA44634.1"/>
    </source>
</evidence>
<keyword evidence="2" id="KW-1185">Reference proteome</keyword>
<dbReference type="KEGG" id="vg:14012949"/>
<name>H6X4G8_9CAUD</name>
<evidence type="ECO:0000313" key="2">
    <source>
        <dbReference type="Proteomes" id="UP000007524"/>
    </source>
</evidence>
<proteinExistence type="predicted"/>
<dbReference type="OrthoDB" id="35211at10239"/>
<protein>
    <submittedName>
        <fullName evidence="1">Uncharacterized protein</fullName>
    </submittedName>
</protein>
<accession>H6X4G8</accession>
<dbReference type="RefSeq" id="YP_007007516.1">
    <property type="nucleotide sequence ID" value="NC_019526.1"/>
</dbReference>
<sequence>MFTITSRQDVLYVAKTFGLEALDHIIRNSTMNADANGIIIDTRAWAANEVIAIEHVNDGNNVYEVDACFNAVNVAGMYITGIDDITIIRSGMGNFSMPLRSAMERKEISTEQCANIINEITARNEAAAILYP</sequence>